<reference evidence="4" key="1">
    <citation type="submission" date="2020-12" db="EMBL/GenBank/DDBJ databases">
        <title>WGS assembly of Carya illinoinensis cv. Pawnee.</title>
        <authorList>
            <person name="Platts A."/>
            <person name="Shu S."/>
            <person name="Wright S."/>
            <person name="Barry K."/>
            <person name="Edger P."/>
            <person name="Pires J.C."/>
            <person name="Schmutz J."/>
        </authorList>
    </citation>
    <scope>NUCLEOTIDE SEQUENCE</scope>
    <source>
        <tissue evidence="4">Leaf</tissue>
    </source>
</reference>
<feature type="region of interest" description="Disordered" evidence="2">
    <location>
        <begin position="329"/>
        <end position="348"/>
    </location>
</feature>
<gene>
    <name evidence="4" type="ORF">CIPAW_08G173700</name>
</gene>
<keyword evidence="5" id="KW-1185">Reference proteome</keyword>
<dbReference type="Proteomes" id="UP000811609">
    <property type="component" value="Chromosome 8"/>
</dbReference>
<dbReference type="Pfam" id="PF00931">
    <property type="entry name" value="NB-ARC"/>
    <property type="match status" value="1"/>
</dbReference>
<feature type="domain" description="AAA+ ATPase" evidence="3">
    <location>
        <begin position="416"/>
        <end position="549"/>
    </location>
</feature>
<dbReference type="EMBL" id="CM031816">
    <property type="protein sequence ID" value="KAG6646143.1"/>
    <property type="molecule type" value="Genomic_DNA"/>
</dbReference>
<evidence type="ECO:0000259" key="3">
    <source>
        <dbReference type="SMART" id="SM00382"/>
    </source>
</evidence>
<dbReference type="InterPro" id="IPR002182">
    <property type="entry name" value="NB-ARC"/>
</dbReference>
<organism evidence="4 5">
    <name type="scientific">Carya illinoinensis</name>
    <name type="common">Pecan</name>
    <dbReference type="NCBI Taxonomy" id="32201"/>
    <lineage>
        <taxon>Eukaryota</taxon>
        <taxon>Viridiplantae</taxon>
        <taxon>Streptophyta</taxon>
        <taxon>Embryophyta</taxon>
        <taxon>Tracheophyta</taxon>
        <taxon>Spermatophyta</taxon>
        <taxon>Magnoliopsida</taxon>
        <taxon>eudicotyledons</taxon>
        <taxon>Gunneridae</taxon>
        <taxon>Pentapetalae</taxon>
        <taxon>rosids</taxon>
        <taxon>fabids</taxon>
        <taxon>Fagales</taxon>
        <taxon>Juglandaceae</taxon>
        <taxon>Carya</taxon>
    </lineage>
</organism>
<evidence type="ECO:0000256" key="2">
    <source>
        <dbReference type="SAM" id="MobiDB-lite"/>
    </source>
</evidence>
<comment type="caution">
    <text evidence="4">The sequence shown here is derived from an EMBL/GenBank/DDBJ whole genome shotgun (WGS) entry which is preliminary data.</text>
</comment>
<keyword evidence="1" id="KW-0611">Plant defense</keyword>
<name>A0A8T1PX20_CARIL</name>
<dbReference type="GO" id="GO:0043531">
    <property type="term" value="F:ADP binding"/>
    <property type="evidence" value="ECO:0007669"/>
    <property type="project" value="InterPro"/>
</dbReference>
<sequence length="2642" mass="301151">MAENIVISVVAKIAEYTVAPVGRWLCYSFHFNSNIENLKTQAEHLREAKDMVQHSVDVAVRNEEEIYPVVSTWLTDVDRITELATRRLRESEEEAGTRSSNAACLNLKQRHRLSREAKKIVESIAQLFANGKFGKVSNPTLPSEEMVYKGNIENLKNQEEELQHARERVQLSVVAASRNGEEIYSDVSKWLTDVDRITVLATKILRESEEEASTRSSNAAGLNLQQRHQLSREAKKIVENIAQLFTRLHNNGNFEKVSIPTLPSEEMDYRSNIENLKNQEEELQHARERVRPSVVAALRNGEEIYSDVSKWLTDVDRITESATKILRESEEEARTRSSNAAGLNLQQRHELSREAKKIVENIVQLFAKLRNNGNFEKVSKPPTLQNMVPKQSKDYMILGSRMSVIKRIMEALRDGSFNRIGVSGLAGVGKSTLMKEICRQVKEKRLFDEVALAEVTNSPNLCRIQGEIASMLNLQFDSNETKSKRADRLEKRLKNGNEILVILDDIWMELDLKEIGIPSGGCKLLLTSRDQRVLASRMDTEKNFKLDILGVEEAWTLFEKMAGVSFKDDPRLQNEAIKVAKECAGLPIALVTVSKALKDHKDLSIWKDALVQLRRPPPEHDTEIWLPVYSCIKLSYKHLVGEEIKSLFLLCAQQGYVISYQDLLRYGFGLRLFPGAYTMEDASNRLKGLVLKLQDSCLLIQSPHSSKEFYMHDVVRHVATMIASNDRNMFVMRGNGGQTTWAFGDALKTCEVLSIHGAHHIHKYPNKVECPKLRYFHVQCKDSYLNSYLKWPIEDIIFQGMNMLEDIIFQGMDKLEVLSLTKIRLSSLWPLTKLQTLCLHECELMDIHVIGELNTLVILSLARSSISNLPSEIRLLTSLRLLDLTYCVRLKVIPPNVLSSLVNLEELYMQGIKVQWEVEGPRNEGQNASLAELKKLSHLTTLEMDISDANYIPKDLFTEKFERYKICIGDIKPWDTLFTVEAISRALKFKNMSFQLDFEIKMLLKRTEYLHLDSSNCTKSVLYELNRENFQKLKHLHIQINGDIKRILELRTPAVAFPILETFVLKDMFSLEEICRGKLLLSSFKNLKVLKVVNCDKLRFIFSSSIVRGLSLLEELNITSCNNMGAIFVKEEEDGIEDHGDMMVFGRLQTLVLNDLPKLVGFLSTKDSLMADCRETNSEGNHDLQLPLLHHDQVSFPSLQTLCMWGLPKIKYVWSCGQEPKTVFSGLEQLQVLEIEDCGVEEIVAFERGGEAVAIIEIEDCGGEEIVAFERGGEAVAIRTLMFPQVTKLKFRNLLKLKWFYKGVHVSKWPMLKEMKIERCEKVEIFASEVVSFEKTVKDQRQFEMSNIKQPLFSVDEDSFPSLETLWISDCQELFHVFPTAILMRSLTDLRIQFCSSLEIIFGKLDGQNGKEPQVLISPGSRTEESGAITNFASTVSFPSLQTLHMKYLRKIKHIWSEYSKTVFNFQSLQNINACRCESLKSLFPISIIRCLEQLQVLEIENCGVEEIVAVEGGGGEAIRTLVFPQVTQLKFSDLPRLKWFCQGVYVTKWPMLKKMKIVRCEKVEIFASEVVSFEKTVKDQRQFEMSNIKQPLFLVNEHSFPSLETLEFLYMGSLEIIFGKLEGQNGKEPQVLISPASGTEESGATTHFASTVSFPSLQTLCMKDLPKLKHVWSYDQEPKTVFNFQNLQNINAWRCKSLKSLFPISVINCLKQLQLLEIEDCGVEEIVVVERGGEAVAIRTLVFPQVTQLKFSYLGRLKWFCKGVYVSKWPMLKEMTIDGCDKVEIFASEVVSFEKTVKDQRQFEMSNIKQPIFLVNEHSFPSLETLEISNMDSLEIIFGKLEGQNGIEPQVLISPESRTEESGAITNFASTVAFPSLQTLRMKDLHKLKHVWSEYSKTVFNFQNLEVIQAVRCESLKSLFPISIIRCLEQLQVLEIENCGVEEIVAVERGGGGGEAIRTLVFPQVTQLKFSDLSRLKWFCQGVYVTKWPMLKEMTIDGCDKVEIFASEVVSFEKTVKDQRQFEMSNIKQPLFLVNEHSFPSLETLEFWDMDSLEIIFVKLEGQNGKEPQVLISPASGTEESGATTHFVSTIVFPQVTQLKFSDLPRLKSFCQGVYVTKWPMLKKMKIERCEKIEIFASEVVSFEKTVKDQRQFEMSNIKQPLFLMNEHSFPSLETLEFWDMDSLEIIFGKLEGQNGKEPQVLISPESGTEESGAITNFASTVAFPSLQTLRMKDLHKLKHVWSEYSKTVFNFQNLEVIQAVRCESLKSLFPISIIRCLEQLQVLEIENCGVEEIVAVERGGGGGEAIRTLVFPQVTQLKFSDLSRLKWFCQGVYVTKWPMLKEMTIDGCDKVEIFASEVVSFEKTVKDQRQFEMSNIKQPLFLVNEHSFPSLETLEFLNMGSLEIIFGMLEGQNGKEPQVLISPASGTEESGATTHFASTLSFPSLKKLHIRWMCKLEIIWQDQVTATSFPNIQELDILSCDKLLHVFQSKLHTTTTTLMQSLTSLRIWCCDSLETIFGNMEGQNGKEPLVLIAPSSGTEESVAREDGIARYIEFPILTELSLYGLPKLKWIFEGVHTNLKSWPSLKTLFLEECGEQVNKMIWASNFASSSSSQENQLHTWIQQPTFQSRSLKYTKANSSI</sequence>
<dbReference type="InterPro" id="IPR057135">
    <property type="entry name" value="At4g27190-like_LRR"/>
</dbReference>
<evidence type="ECO:0000256" key="1">
    <source>
        <dbReference type="ARBA" id="ARBA00022821"/>
    </source>
</evidence>
<dbReference type="PANTHER" id="PTHR33463:SF215">
    <property type="entry name" value="NB-ARC DOMAIN DISEASE RESISTANCE PROTEIN"/>
    <property type="match status" value="1"/>
</dbReference>
<dbReference type="Pfam" id="PF23247">
    <property type="entry name" value="LRR_RPS2"/>
    <property type="match status" value="6"/>
</dbReference>
<dbReference type="InterPro" id="IPR050905">
    <property type="entry name" value="Plant_NBS-LRR"/>
</dbReference>
<evidence type="ECO:0000313" key="4">
    <source>
        <dbReference type="EMBL" id="KAG6646143.1"/>
    </source>
</evidence>
<protein>
    <recommendedName>
        <fullName evidence="3">AAA+ ATPase domain-containing protein</fullName>
    </recommendedName>
</protein>
<dbReference type="SMART" id="SM00382">
    <property type="entry name" value="AAA"/>
    <property type="match status" value="1"/>
</dbReference>
<evidence type="ECO:0000313" key="5">
    <source>
        <dbReference type="Proteomes" id="UP000811609"/>
    </source>
</evidence>
<dbReference type="InterPro" id="IPR003593">
    <property type="entry name" value="AAA+_ATPase"/>
</dbReference>
<proteinExistence type="predicted"/>
<accession>A0A8T1PX20</accession>
<dbReference type="PANTHER" id="PTHR33463">
    <property type="entry name" value="NB-ARC DOMAIN-CONTAINING PROTEIN-RELATED"/>
    <property type="match status" value="1"/>
</dbReference>